<sequence length="226" mass="25050">MAPTPVAPPAVNKPHYELPREYALLSVYDPDSQFLYLAVTGRSRAVLGCGIGEKGKHTWVATGFLTDSHGAPFYPRNLTPELHVESIEIASEWDDFVVLASSRLWHYLDADEVVALMARWLDEHENIGSELGSVGREKHIDSVESVTATARLLPRLGPRPRSTSSMDVDRRFAMEERNAASQLIRNALGMPWRVVVILFGGGEGVLEKSGKATRRCSDRAAKRRSL</sequence>
<dbReference type="EMBL" id="KZ824360">
    <property type="protein sequence ID" value="RAL06692.1"/>
    <property type="molecule type" value="Genomic_DNA"/>
</dbReference>
<dbReference type="OrthoDB" id="420076at2759"/>
<reference evidence="2 3" key="1">
    <citation type="submission" date="2018-02" db="EMBL/GenBank/DDBJ databases">
        <title>The genomes of Aspergillus section Nigri reveals drivers in fungal speciation.</title>
        <authorList>
            <consortium name="DOE Joint Genome Institute"/>
            <person name="Vesth T.C."/>
            <person name="Nybo J."/>
            <person name="Theobald S."/>
            <person name="Brandl J."/>
            <person name="Frisvad J.C."/>
            <person name="Nielsen K.F."/>
            <person name="Lyhne E.K."/>
            <person name="Kogle M.E."/>
            <person name="Kuo A."/>
            <person name="Riley R."/>
            <person name="Clum A."/>
            <person name="Nolan M."/>
            <person name="Lipzen A."/>
            <person name="Salamov A."/>
            <person name="Henrissat B."/>
            <person name="Wiebenga A."/>
            <person name="De vries R.P."/>
            <person name="Grigoriev I.V."/>
            <person name="Mortensen U.H."/>
            <person name="Andersen M.R."/>
            <person name="Baker S.E."/>
        </authorList>
    </citation>
    <scope>NUCLEOTIDE SEQUENCE [LARGE SCALE GENOMIC DNA]</scope>
    <source>
        <strain evidence="2 3">CBS 101889</strain>
    </source>
</reference>
<dbReference type="VEuPathDB" id="FungiDB:BO97DRAFT_430001"/>
<dbReference type="Gene3D" id="3.60.40.10">
    <property type="entry name" value="PPM-type phosphatase domain"/>
    <property type="match status" value="1"/>
</dbReference>
<evidence type="ECO:0000259" key="1">
    <source>
        <dbReference type="Pfam" id="PF00481"/>
    </source>
</evidence>
<protein>
    <recommendedName>
        <fullName evidence="1">PPM-type phosphatase domain-containing protein</fullName>
    </recommendedName>
</protein>
<name>A0A395HFM0_ASPHC</name>
<dbReference type="Proteomes" id="UP000248961">
    <property type="component" value="Unassembled WGS sequence"/>
</dbReference>
<feature type="domain" description="PPM-type phosphatase" evidence="1">
    <location>
        <begin position="71"/>
        <end position="129"/>
    </location>
</feature>
<dbReference type="SUPFAM" id="SSF81606">
    <property type="entry name" value="PP2C-like"/>
    <property type="match status" value="1"/>
</dbReference>
<evidence type="ECO:0000313" key="2">
    <source>
        <dbReference type="EMBL" id="RAL06692.1"/>
    </source>
</evidence>
<dbReference type="InterPro" id="IPR001932">
    <property type="entry name" value="PPM-type_phosphatase-like_dom"/>
</dbReference>
<evidence type="ECO:0000313" key="3">
    <source>
        <dbReference type="Proteomes" id="UP000248961"/>
    </source>
</evidence>
<dbReference type="GeneID" id="37201700"/>
<dbReference type="Pfam" id="PF00481">
    <property type="entry name" value="PP2C"/>
    <property type="match status" value="1"/>
</dbReference>
<organism evidence="2 3">
    <name type="scientific">Aspergillus homomorphus (strain CBS 101889)</name>
    <dbReference type="NCBI Taxonomy" id="1450537"/>
    <lineage>
        <taxon>Eukaryota</taxon>
        <taxon>Fungi</taxon>
        <taxon>Dikarya</taxon>
        <taxon>Ascomycota</taxon>
        <taxon>Pezizomycotina</taxon>
        <taxon>Eurotiomycetes</taxon>
        <taxon>Eurotiomycetidae</taxon>
        <taxon>Eurotiales</taxon>
        <taxon>Aspergillaceae</taxon>
        <taxon>Aspergillus</taxon>
        <taxon>Aspergillus subgen. Circumdati</taxon>
    </lineage>
</organism>
<dbReference type="InterPro" id="IPR036457">
    <property type="entry name" value="PPM-type-like_dom_sf"/>
</dbReference>
<dbReference type="STRING" id="1450537.A0A395HFM0"/>
<gene>
    <name evidence="2" type="ORF">BO97DRAFT_430001</name>
</gene>
<keyword evidence="3" id="KW-1185">Reference proteome</keyword>
<proteinExistence type="predicted"/>
<dbReference type="AlphaFoldDB" id="A0A395HFM0"/>
<accession>A0A395HFM0</accession>
<dbReference type="RefSeq" id="XP_025545846.1">
    <property type="nucleotide sequence ID" value="XM_025697411.1"/>
</dbReference>